<name>A0A2T5IX60_9GAMM</name>
<evidence type="ECO:0000313" key="3">
    <source>
        <dbReference type="EMBL" id="PTQ88540.1"/>
    </source>
</evidence>
<evidence type="ECO:0000313" key="4">
    <source>
        <dbReference type="Proteomes" id="UP000244223"/>
    </source>
</evidence>
<feature type="chain" id="PRO_5031326045" description="Pentapeptide MXKDX repeat protein" evidence="2">
    <location>
        <begin position="20"/>
        <end position="124"/>
    </location>
</feature>
<evidence type="ECO:0000256" key="2">
    <source>
        <dbReference type="SAM" id="SignalP"/>
    </source>
</evidence>
<keyword evidence="2" id="KW-0732">Signal</keyword>
<sequence>MKWFFLACALLQQPVLALAEGVGEQDTYVSPLQDYQGWQEPAVRDWQETHRLVTAESSGHAGHSGMAMPDMPQPKAQPSQPVMDMNNMTKQDGHGGMNHQDMKMPTMSPETMPSNHTSKKGQHK</sequence>
<accession>A0A2T5IX60</accession>
<feature type="signal peptide" evidence="2">
    <location>
        <begin position="1"/>
        <end position="19"/>
    </location>
</feature>
<evidence type="ECO:0008006" key="5">
    <source>
        <dbReference type="Google" id="ProtNLM"/>
    </source>
</evidence>
<dbReference type="RefSeq" id="WP_107866178.1">
    <property type="nucleotide sequence ID" value="NZ_QAON01000011.1"/>
</dbReference>
<dbReference type="AlphaFoldDB" id="A0A2T5IX60"/>
<dbReference type="Proteomes" id="UP000244223">
    <property type="component" value="Unassembled WGS sequence"/>
</dbReference>
<protein>
    <recommendedName>
        <fullName evidence="5">Pentapeptide MXKDX repeat protein</fullName>
    </recommendedName>
</protein>
<feature type="compositionally biased region" description="Polar residues" evidence="1">
    <location>
        <begin position="76"/>
        <end position="90"/>
    </location>
</feature>
<dbReference type="EMBL" id="QAON01000011">
    <property type="protein sequence ID" value="PTQ88540.1"/>
    <property type="molecule type" value="Genomic_DNA"/>
</dbReference>
<gene>
    <name evidence="3" type="ORF">C8N29_11163</name>
</gene>
<organism evidence="3 4">
    <name type="scientific">Agitococcus lubricus</name>
    <dbReference type="NCBI Taxonomy" id="1077255"/>
    <lineage>
        <taxon>Bacteria</taxon>
        <taxon>Pseudomonadati</taxon>
        <taxon>Pseudomonadota</taxon>
        <taxon>Gammaproteobacteria</taxon>
        <taxon>Moraxellales</taxon>
        <taxon>Moraxellaceae</taxon>
        <taxon>Agitococcus</taxon>
    </lineage>
</organism>
<comment type="caution">
    <text evidence="3">The sequence shown here is derived from an EMBL/GenBank/DDBJ whole genome shotgun (WGS) entry which is preliminary data.</text>
</comment>
<dbReference type="OrthoDB" id="6721604at2"/>
<proteinExistence type="predicted"/>
<feature type="region of interest" description="Disordered" evidence="1">
    <location>
        <begin position="55"/>
        <end position="124"/>
    </location>
</feature>
<reference evidence="3 4" key="1">
    <citation type="submission" date="2018-04" db="EMBL/GenBank/DDBJ databases">
        <title>Genomic Encyclopedia of Archaeal and Bacterial Type Strains, Phase II (KMG-II): from individual species to whole genera.</title>
        <authorList>
            <person name="Goeker M."/>
        </authorList>
    </citation>
    <scope>NUCLEOTIDE SEQUENCE [LARGE SCALE GENOMIC DNA]</scope>
    <source>
        <strain evidence="3 4">DSM 5822</strain>
    </source>
</reference>
<keyword evidence="4" id="KW-1185">Reference proteome</keyword>
<evidence type="ECO:0000256" key="1">
    <source>
        <dbReference type="SAM" id="MobiDB-lite"/>
    </source>
</evidence>